<dbReference type="AlphaFoldDB" id="A0A177WBM3"/>
<proteinExistence type="predicted"/>
<dbReference type="STRING" id="403673.A0A177WBM3"/>
<feature type="compositionally biased region" description="Low complexity" evidence="1">
    <location>
        <begin position="24"/>
        <end position="46"/>
    </location>
</feature>
<accession>A0A177WBM3</accession>
<protein>
    <submittedName>
        <fullName evidence="2">Uncharacterized protein</fullName>
    </submittedName>
</protein>
<dbReference type="Proteomes" id="UP000077115">
    <property type="component" value="Unassembled WGS sequence"/>
</dbReference>
<dbReference type="EMBL" id="DS022300">
    <property type="protein sequence ID" value="OAJ37508.1"/>
    <property type="molecule type" value="Genomic_DNA"/>
</dbReference>
<evidence type="ECO:0000313" key="2">
    <source>
        <dbReference type="EMBL" id="OAJ37508.1"/>
    </source>
</evidence>
<evidence type="ECO:0000256" key="1">
    <source>
        <dbReference type="SAM" id="MobiDB-lite"/>
    </source>
</evidence>
<reference evidence="2 3" key="2">
    <citation type="submission" date="2016-05" db="EMBL/GenBank/DDBJ databases">
        <title>Lineage-specific infection strategies underlie the spectrum of fungal disease in amphibians.</title>
        <authorList>
            <person name="Cuomo C.A."/>
            <person name="Farrer R.A."/>
            <person name="James T."/>
            <person name="Longcore J."/>
            <person name="Birren B."/>
        </authorList>
    </citation>
    <scope>NUCLEOTIDE SEQUENCE [LARGE SCALE GENOMIC DNA]</scope>
    <source>
        <strain evidence="2 3">JEL423</strain>
    </source>
</reference>
<feature type="region of interest" description="Disordered" evidence="1">
    <location>
        <begin position="1"/>
        <end position="51"/>
    </location>
</feature>
<organism evidence="2 3">
    <name type="scientific">Batrachochytrium dendrobatidis (strain JEL423)</name>
    <dbReference type="NCBI Taxonomy" id="403673"/>
    <lineage>
        <taxon>Eukaryota</taxon>
        <taxon>Fungi</taxon>
        <taxon>Fungi incertae sedis</taxon>
        <taxon>Chytridiomycota</taxon>
        <taxon>Chytridiomycota incertae sedis</taxon>
        <taxon>Chytridiomycetes</taxon>
        <taxon>Rhizophydiales</taxon>
        <taxon>Rhizophydiales incertae sedis</taxon>
        <taxon>Batrachochytrium</taxon>
    </lineage>
</organism>
<reference evidence="2 3" key="1">
    <citation type="submission" date="2006-10" db="EMBL/GenBank/DDBJ databases">
        <title>The Genome Sequence of Batrachochytrium dendrobatidis JEL423.</title>
        <authorList>
            <consortium name="The Broad Institute Genome Sequencing Platform"/>
            <person name="Birren B."/>
            <person name="Lander E."/>
            <person name="Galagan J."/>
            <person name="Cuomo C."/>
            <person name="Devon K."/>
            <person name="Jaffe D."/>
            <person name="Butler J."/>
            <person name="Alvarez P."/>
            <person name="Gnerre S."/>
            <person name="Grabherr M."/>
            <person name="Kleber M."/>
            <person name="Mauceli E."/>
            <person name="Brockman W."/>
            <person name="Young S."/>
            <person name="LaButti K."/>
            <person name="Sykes S."/>
            <person name="DeCaprio D."/>
            <person name="Crawford M."/>
            <person name="Koehrsen M."/>
            <person name="Engels R."/>
            <person name="Montgomery P."/>
            <person name="Pearson M."/>
            <person name="Howarth C."/>
            <person name="Larson L."/>
            <person name="White J."/>
            <person name="O'Leary S."/>
            <person name="Kodira C."/>
            <person name="Zeng Q."/>
            <person name="Yandava C."/>
            <person name="Alvarado L."/>
            <person name="Longcore J."/>
            <person name="James T."/>
        </authorList>
    </citation>
    <scope>NUCLEOTIDE SEQUENCE [LARGE SCALE GENOMIC DNA]</scope>
    <source>
        <strain evidence="2 3">JEL423</strain>
    </source>
</reference>
<dbReference type="VEuPathDB" id="FungiDB:BDEG_21521"/>
<name>A0A177WBM3_BATDL</name>
<evidence type="ECO:0000313" key="3">
    <source>
        <dbReference type="Proteomes" id="UP000077115"/>
    </source>
</evidence>
<gene>
    <name evidence="2" type="ORF">BDEG_21521</name>
</gene>
<sequence length="101" mass="11074">MHSTTGIDTDSRNRYLAAPPPYPAASAGLLGQQPDHLQQQQHGQPHTSESYRRKVLESISRSFTTGSLSKSFAGSLKSLSRNDGFFDHLFSTLVQVATRKA</sequence>